<organism evidence="7 8">
    <name type="scientific">Oceanipulchritudo coccoides</name>
    <dbReference type="NCBI Taxonomy" id="2706888"/>
    <lineage>
        <taxon>Bacteria</taxon>
        <taxon>Pseudomonadati</taxon>
        <taxon>Verrucomicrobiota</taxon>
        <taxon>Opitutia</taxon>
        <taxon>Puniceicoccales</taxon>
        <taxon>Oceanipulchritudinaceae</taxon>
        <taxon>Oceanipulchritudo</taxon>
    </lineage>
</organism>
<proteinExistence type="predicted"/>
<dbReference type="EMBL" id="JAAGNX010000001">
    <property type="protein sequence ID" value="NDV61366.1"/>
    <property type="molecule type" value="Genomic_DNA"/>
</dbReference>
<keyword evidence="4 7" id="KW-0808">Transferase</keyword>
<protein>
    <submittedName>
        <fullName evidence="7">Lysophospholipid acyltransferase family protein</fullName>
    </submittedName>
</protein>
<dbReference type="InterPro" id="IPR004960">
    <property type="entry name" value="LipA_acyltrans"/>
</dbReference>
<keyword evidence="6 7" id="KW-0012">Acyltransferase</keyword>
<evidence type="ECO:0000313" key="7">
    <source>
        <dbReference type="EMBL" id="NDV61366.1"/>
    </source>
</evidence>
<gene>
    <name evidence="7" type="ORF">G0Q06_02755</name>
</gene>
<dbReference type="Proteomes" id="UP000478417">
    <property type="component" value="Unassembled WGS sequence"/>
</dbReference>
<dbReference type="CDD" id="cd07984">
    <property type="entry name" value="LPLAT_LABLAT-like"/>
    <property type="match status" value="1"/>
</dbReference>
<evidence type="ECO:0000256" key="1">
    <source>
        <dbReference type="ARBA" id="ARBA00004533"/>
    </source>
</evidence>
<keyword evidence="5" id="KW-0472">Membrane</keyword>
<keyword evidence="8" id="KW-1185">Reference proteome</keyword>
<dbReference type="Pfam" id="PF03279">
    <property type="entry name" value="Lip_A_acyltrans"/>
    <property type="match status" value="1"/>
</dbReference>
<reference evidence="7 8" key="1">
    <citation type="submission" date="2020-02" db="EMBL/GenBank/DDBJ databases">
        <title>Albibacoteraceae fam. nov., the first described family within the subdivision 4 Verrucomicrobia.</title>
        <authorList>
            <person name="Xi F."/>
        </authorList>
    </citation>
    <scope>NUCLEOTIDE SEQUENCE [LARGE SCALE GENOMIC DNA]</scope>
    <source>
        <strain evidence="7 8">CK1056</strain>
    </source>
</reference>
<evidence type="ECO:0000256" key="6">
    <source>
        <dbReference type="ARBA" id="ARBA00023315"/>
    </source>
</evidence>
<dbReference type="RefSeq" id="WP_163962234.1">
    <property type="nucleotide sequence ID" value="NZ_JAAGNX010000001.1"/>
</dbReference>
<comment type="caution">
    <text evidence="7">The sequence shown here is derived from an EMBL/GenBank/DDBJ whole genome shotgun (WGS) entry which is preliminary data.</text>
</comment>
<name>A0A6B2LZ76_9BACT</name>
<accession>A0A6B2LZ76</accession>
<keyword evidence="3" id="KW-0997">Cell inner membrane</keyword>
<keyword evidence="2" id="KW-1003">Cell membrane</keyword>
<dbReference type="PIRSF" id="PIRSF026649">
    <property type="entry name" value="MsbB"/>
    <property type="match status" value="1"/>
</dbReference>
<comment type="subcellular location">
    <subcellularLocation>
        <location evidence="1">Cell inner membrane</location>
    </subcellularLocation>
</comment>
<dbReference type="PANTHER" id="PTHR30606:SF9">
    <property type="entry name" value="LIPID A BIOSYNTHESIS LAUROYLTRANSFERASE"/>
    <property type="match status" value="1"/>
</dbReference>
<dbReference type="PANTHER" id="PTHR30606">
    <property type="entry name" value="LIPID A BIOSYNTHESIS LAUROYL ACYLTRANSFERASE"/>
    <property type="match status" value="1"/>
</dbReference>
<dbReference type="GO" id="GO:0016746">
    <property type="term" value="F:acyltransferase activity"/>
    <property type="evidence" value="ECO:0007669"/>
    <property type="project" value="UniProtKB-KW"/>
</dbReference>
<dbReference type="GO" id="GO:0009247">
    <property type="term" value="P:glycolipid biosynthetic process"/>
    <property type="evidence" value="ECO:0007669"/>
    <property type="project" value="UniProtKB-ARBA"/>
</dbReference>
<dbReference type="AlphaFoldDB" id="A0A6B2LZ76"/>
<sequence>MPHNTSTSLWRPGNLLAAFGVLLMKGSARLPLSWSRGIGKFIGSVVAIIFPYRRHVALTNLRLCLPELTEKERKDLLFRHYQSMGIGLFELAAAWYKPVEKLEEWSTVTGLEHLEAVAESGRGALLLTAHFTTLEISGRLLLNKRPFSCLYRRPDQPVIAKAMTEARKSRMNRVIHWNETNDLIRALRDGEFIWYAPDQGKRMKYSAILPFFGVPAVTNTATGRLARLGKAAIVPFLGYRDAKGHYHVEIYPELKDIPSEDPDADAVKINQLIESFIRKAPDQYFWLHRRFKKRGAGFEDVYAKSGRGK</sequence>
<evidence type="ECO:0000256" key="2">
    <source>
        <dbReference type="ARBA" id="ARBA00022475"/>
    </source>
</evidence>
<evidence type="ECO:0000256" key="3">
    <source>
        <dbReference type="ARBA" id="ARBA00022519"/>
    </source>
</evidence>
<evidence type="ECO:0000256" key="5">
    <source>
        <dbReference type="ARBA" id="ARBA00023136"/>
    </source>
</evidence>
<evidence type="ECO:0000313" key="8">
    <source>
        <dbReference type="Proteomes" id="UP000478417"/>
    </source>
</evidence>
<dbReference type="GO" id="GO:0005886">
    <property type="term" value="C:plasma membrane"/>
    <property type="evidence" value="ECO:0007669"/>
    <property type="project" value="UniProtKB-SubCell"/>
</dbReference>
<evidence type="ECO:0000256" key="4">
    <source>
        <dbReference type="ARBA" id="ARBA00022679"/>
    </source>
</evidence>